<accession>A0A914Q2D9</accession>
<evidence type="ECO:0000313" key="2">
    <source>
        <dbReference type="Proteomes" id="UP000887578"/>
    </source>
</evidence>
<dbReference type="Proteomes" id="UP000887578">
    <property type="component" value="Unplaced"/>
</dbReference>
<dbReference type="GO" id="GO:0008270">
    <property type="term" value="F:zinc ion binding"/>
    <property type="evidence" value="ECO:0007669"/>
    <property type="project" value="InterPro"/>
</dbReference>
<dbReference type="Gene3D" id="3.30.1740.10">
    <property type="entry name" value="Zinc finger, PARP-type"/>
    <property type="match status" value="1"/>
</dbReference>
<organism evidence="2 3">
    <name type="scientific">Panagrolaimus davidi</name>
    <dbReference type="NCBI Taxonomy" id="227884"/>
    <lineage>
        <taxon>Eukaryota</taxon>
        <taxon>Metazoa</taxon>
        <taxon>Ecdysozoa</taxon>
        <taxon>Nematoda</taxon>
        <taxon>Chromadorea</taxon>
        <taxon>Rhabditida</taxon>
        <taxon>Tylenchina</taxon>
        <taxon>Panagrolaimomorpha</taxon>
        <taxon>Panagrolaimoidea</taxon>
        <taxon>Panagrolaimidae</taxon>
        <taxon>Panagrolaimus</taxon>
    </lineage>
</organism>
<dbReference type="AlphaFoldDB" id="A0A914Q2D9"/>
<dbReference type="WBParaSite" id="PDA_v2.g21293.t1">
    <property type="protein sequence ID" value="PDA_v2.g21293.t1"/>
    <property type="gene ID" value="PDA_v2.g21293"/>
</dbReference>
<feature type="region of interest" description="Disordered" evidence="1">
    <location>
        <begin position="464"/>
        <end position="484"/>
    </location>
</feature>
<name>A0A914Q2D9_9BILA</name>
<proteinExistence type="predicted"/>
<protein>
    <submittedName>
        <fullName evidence="3">Uncharacterized protein</fullName>
    </submittedName>
</protein>
<evidence type="ECO:0000256" key="1">
    <source>
        <dbReference type="SAM" id="MobiDB-lite"/>
    </source>
</evidence>
<reference evidence="3" key="1">
    <citation type="submission" date="2022-11" db="UniProtKB">
        <authorList>
            <consortium name="WormBaseParasite"/>
        </authorList>
    </citation>
    <scope>IDENTIFICATION</scope>
</reference>
<keyword evidence="2" id="KW-1185">Reference proteome</keyword>
<feature type="region of interest" description="Disordered" evidence="1">
    <location>
        <begin position="376"/>
        <end position="425"/>
    </location>
</feature>
<feature type="compositionally biased region" description="Acidic residues" evidence="1">
    <location>
        <begin position="376"/>
        <end position="397"/>
    </location>
</feature>
<dbReference type="InterPro" id="IPR036957">
    <property type="entry name" value="Znf_PARP_sf"/>
</dbReference>
<evidence type="ECO:0000313" key="3">
    <source>
        <dbReference type="WBParaSite" id="PDA_v2.g21293.t1"/>
    </source>
</evidence>
<sequence length="728" mass="84119">MGVLFRYARKRENKECNECGEKIPIGALVSCYQTNNHKEWHHFDCFWKQRAVDEFRKSNIMISLKHRPTHSYPPTVSLEEYDRTLDGFQLEINLADLTKIREQFALAKEHKTEFYIPRASKTANLKCYDRFCARSNSVVGCEQLGLYFQGNNYHPECLLETGKINVDAKEIRDYDSLSEDDKKLLDELFEKDNAFYLLPKAETPFFVDEICFCAALKCSKFSSKIGYKIQGLRIRYQTKTYHPDCFAKMDKVNMDGEEIGNYHTLSYPLQLRLRKLFGESNDFDIPLIEKAKRDDYCTLADCPAANGQPSKFPWPYTIKQGELHIKFHGDIYHLRCFKSTEKSEIDVKDFRGYDSLSQRTKHMLEENFEDIEMDIEEDESSGNDDDSDGSDCSDDSDIFMIDQTDNDDDIEGPPAKKPKMEPQMQDENVRNEYDNDQEPFDGTNVKEEMSEPIILQINTLNESYNAGVGPQTVNDREEREGNQESENLVVENVVSGNVMEDIKEIPEIKKELKGEPEIITLDDEAETDTVKIEPQNDIHQNGKEIQPIIIQEPVVNTVPQLFRLEAFIESTLGTLKIPFTREAYGFLRKIKYTNIPATASPGTTFEIFSSTDSFFKCLSLFFTGEEKYYYGIKPETQLYIFNNFKTFGTIDKIDFSKVDKSSEEFQKLHECNKLTNAHFTLICSWLKCRIGIYSNGRLSGKYGNWNGIEPIFLIENNNGFYKPVLSLN</sequence>
<dbReference type="GO" id="GO:0003677">
    <property type="term" value="F:DNA binding"/>
    <property type="evidence" value="ECO:0007669"/>
    <property type="project" value="InterPro"/>
</dbReference>